<evidence type="ECO:0000313" key="2">
    <source>
        <dbReference type="EMBL" id="MEE2032067.1"/>
    </source>
</evidence>
<name>A0ABU7JRX7_9NOCA</name>
<evidence type="ECO:0000313" key="3">
    <source>
        <dbReference type="Proteomes" id="UP001331936"/>
    </source>
</evidence>
<keyword evidence="1" id="KW-1133">Transmembrane helix</keyword>
<keyword evidence="3" id="KW-1185">Reference proteome</keyword>
<dbReference type="Proteomes" id="UP001331936">
    <property type="component" value="Unassembled WGS sequence"/>
</dbReference>
<dbReference type="EMBL" id="JAUZMZ010000031">
    <property type="protein sequence ID" value="MEE2032067.1"/>
    <property type="molecule type" value="Genomic_DNA"/>
</dbReference>
<proteinExistence type="predicted"/>
<feature type="transmembrane region" description="Helical" evidence="1">
    <location>
        <begin position="36"/>
        <end position="57"/>
    </location>
</feature>
<feature type="transmembrane region" description="Helical" evidence="1">
    <location>
        <begin position="12"/>
        <end position="30"/>
    </location>
</feature>
<dbReference type="RefSeq" id="WP_330151494.1">
    <property type="nucleotide sequence ID" value="NZ_JAUZMZ010000031.1"/>
</dbReference>
<evidence type="ECO:0008006" key="4">
    <source>
        <dbReference type="Google" id="ProtNLM"/>
    </source>
</evidence>
<keyword evidence="1" id="KW-0812">Transmembrane</keyword>
<organism evidence="2 3">
    <name type="scientific">Rhodococcus chondri</name>
    <dbReference type="NCBI Taxonomy" id="3065941"/>
    <lineage>
        <taxon>Bacteria</taxon>
        <taxon>Bacillati</taxon>
        <taxon>Actinomycetota</taxon>
        <taxon>Actinomycetes</taxon>
        <taxon>Mycobacteriales</taxon>
        <taxon>Nocardiaceae</taxon>
        <taxon>Rhodococcus</taxon>
    </lineage>
</organism>
<protein>
    <recommendedName>
        <fullName evidence="4">UsfY protein</fullName>
    </recommendedName>
</protein>
<reference evidence="2 3" key="1">
    <citation type="submission" date="2023-08" db="EMBL/GenBank/DDBJ databases">
        <authorList>
            <person name="Girao M."/>
            <person name="Carvalho M.F."/>
        </authorList>
    </citation>
    <scope>NUCLEOTIDE SEQUENCE [LARGE SCALE GENOMIC DNA]</scope>
    <source>
        <strain evidence="2 3">CC-R104</strain>
    </source>
</reference>
<evidence type="ECO:0000256" key="1">
    <source>
        <dbReference type="SAM" id="Phobius"/>
    </source>
</evidence>
<keyword evidence="1" id="KW-0472">Membrane</keyword>
<gene>
    <name evidence="2" type="ORF">Q8814_08070</name>
</gene>
<accession>A0ABU7JRX7</accession>
<sequence length="73" mass="7597">MKLNLFAAWSGYTLALVAIATLAMTLFAAGSGNSGYALLGGLAVVAAVAIAVGMVVTTIHRDHKRHMDTPHLF</sequence>
<comment type="caution">
    <text evidence="2">The sequence shown here is derived from an EMBL/GenBank/DDBJ whole genome shotgun (WGS) entry which is preliminary data.</text>
</comment>